<name>A0A8S1LYX6_9CILI</name>
<keyword evidence="2" id="KW-1185">Reference proteome</keyword>
<sequence length="37" mass="4520">MREIIKKQEMMLELVLKEKKENRLHQLLISQQSNLNI</sequence>
<evidence type="ECO:0000313" key="1">
    <source>
        <dbReference type="EMBL" id="CAD8071225.1"/>
    </source>
</evidence>
<dbReference type="EMBL" id="CAJJDN010000027">
    <property type="protein sequence ID" value="CAD8071225.1"/>
    <property type="molecule type" value="Genomic_DNA"/>
</dbReference>
<dbReference type="Proteomes" id="UP000692954">
    <property type="component" value="Unassembled WGS sequence"/>
</dbReference>
<gene>
    <name evidence="1" type="ORF">PSON_ATCC_30995.1.T0270416</name>
</gene>
<dbReference type="AlphaFoldDB" id="A0A8S1LYX6"/>
<reference evidence="1" key="1">
    <citation type="submission" date="2021-01" db="EMBL/GenBank/DDBJ databases">
        <authorList>
            <consortium name="Genoscope - CEA"/>
            <person name="William W."/>
        </authorList>
    </citation>
    <scope>NUCLEOTIDE SEQUENCE</scope>
</reference>
<accession>A0A8S1LYX6</accession>
<proteinExistence type="predicted"/>
<evidence type="ECO:0000313" key="2">
    <source>
        <dbReference type="Proteomes" id="UP000692954"/>
    </source>
</evidence>
<comment type="caution">
    <text evidence="1">The sequence shown here is derived from an EMBL/GenBank/DDBJ whole genome shotgun (WGS) entry which is preliminary data.</text>
</comment>
<organism evidence="1 2">
    <name type="scientific">Paramecium sonneborni</name>
    <dbReference type="NCBI Taxonomy" id="65129"/>
    <lineage>
        <taxon>Eukaryota</taxon>
        <taxon>Sar</taxon>
        <taxon>Alveolata</taxon>
        <taxon>Ciliophora</taxon>
        <taxon>Intramacronucleata</taxon>
        <taxon>Oligohymenophorea</taxon>
        <taxon>Peniculida</taxon>
        <taxon>Parameciidae</taxon>
        <taxon>Paramecium</taxon>
    </lineage>
</organism>
<protein>
    <submittedName>
        <fullName evidence="1">Uncharacterized protein</fullName>
    </submittedName>
</protein>